<protein>
    <submittedName>
        <fullName evidence="2">Uncharacterized protein</fullName>
    </submittedName>
</protein>
<dbReference type="Proteomes" id="UP000606003">
    <property type="component" value="Unassembled WGS sequence"/>
</dbReference>
<reference evidence="2 3" key="1">
    <citation type="submission" date="2020-09" db="EMBL/GenBank/DDBJ databases">
        <authorList>
            <person name="Kim M.K."/>
        </authorList>
    </citation>
    <scope>NUCLEOTIDE SEQUENCE [LARGE SCALE GENOMIC DNA]</scope>
    <source>
        <strain evidence="2 3">BT189</strain>
    </source>
</reference>
<name>A0ABR8JPL2_9BACT</name>
<dbReference type="InterPro" id="IPR046219">
    <property type="entry name" value="DUF6252"/>
</dbReference>
<dbReference type="PROSITE" id="PS51257">
    <property type="entry name" value="PROKAR_LIPOPROTEIN"/>
    <property type="match status" value="1"/>
</dbReference>
<keyword evidence="1" id="KW-0732">Signal</keyword>
<comment type="caution">
    <text evidence="2">The sequence shown here is derived from an EMBL/GenBank/DDBJ whole genome shotgun (WGS) entry which is preliminary data.</text>
</comment>
<keyword evidence="3" id="KW-1185">Reference proteome</keyword>
<feature type="signal peptide" evidence="1">
    <location>
        <begin position="1"/>
        <end position="20"/>
    </location>
</feature>
<sequence>MFLRSFFSRAALLVALTSLAACSSSKKDDPAAAPTREMSWTADGATLKTTTLQSQKFSNTLSVSGTVPGSATFLSLEFPNAVGTYTFGPNSSATAAYTASSGGTVGVYFAGATGSGTVTGAGTIVVTALSATEVTGTFTFTGINPNTGASKSVSNGKFSVGL</sequence>
<evidence type="ECO:0000313" key="2">
    <source>
        <dbReference type="EMBL" id="MBD2720497.1"/>
    </source>
</evidence>
<proteinExistence type="predicted"/>
<gene>
    <name evidence="2" type="ORF">IC234_00040</name>
</gene>
<evidence type="ECO:0000313" key="3">
    <source>
        <dbReference type="Proteomes" id="UP000606003"/>
    </source>
</evidence>
<feature type="chain" id="PRO_5047445630" evidence="1">
    <location>
        <begin position="21"/>
        <end position="162"/>
    </location>
</feature>
<accession>A0ABR8JPL2</accession>
<dbReference type="Pfam" id="PF19765">
    <property type="entry name" value="DUF6252"/>
    <property type="match status" value="1"/>
</dbReference>
<evidence type="ECO:0000256" key="1">
    <source>
        <dbReference type="SAM" id="SignalP"/>
    </source>
</evidence>
<dbReference type="RefSeq" id="WP_190921795.1">
    <property type="nucleotide sequence ID" value="NZ_JACXAC010000001.1"/>
</dbReference>
<organism evidence="2 3">
    <name type="scientific">Hymenobacter armeniacus</name>
    <dbReference type="NCBI Taxonomy" id="2771358"/>
    <lineage>
        <taxon>Bacteria</taxon>
        <taxon>Pseudomonadati</taxon>
        <taxon>Bacteroidota</taxon>
        <taxon>Cytophagia</taxon>
        <taxon>Cytophagales</taxon>
        <taxon>Hymenobacteraceae</taxon>
        <taxon>Hymenobacter</taxon>
    </lineage>
</organism>
<dbReference type="EMBL" id="JACXAC010000001">
    <property type="protein sequence ID" value="MBD2720497.1"/>
    <property type="molecule type" value="Genomic_DNA"/>
</dbReference>